<sequence>MVCVVPQLSSEKIITLDENMLPLPLLLGVSETQHAPGEQRFLVWYSSVECLCSCSVLHRFLKIHNHFKD</sequence>
<keyword evidence="2" id="KW-1185">Reference proteome</keyword>
<dbReference type="EMBL" id="JAHKSW010000027">
    <property type="protein sequence ID" value="KAG7315396.1"/>
    <property type="molecule type" value="Genomic_DNA"/>
</dbReference>
<evidence type="ECO:0000313" key="1">
    <source>
        <dbReference type="EMBL" id="KAG7315396.1"/>
    </source>
</evidence>
<gene>
    <name evidence="1" type="ORF">KOW79_021484</name>
</gene>
<reference evidence="1 2" key="1">
    <citation type="submission" date="2021-06" db="EMBL/GenBank/DDBJ databases">
        <title>Chromosome-level genome assembly of the red-tail catfish (Hemibagrus wyckioides).</title>
        <authorList>
            <person name="Shao F."/>
        </authorList>
    </citation>
    <scope>NUCLEOTIDE SEQUENCE [LARGE SCALE GENOMIC DNA]</scope>
    <source>
        <strain evidence="1">EC202008001</strain>
        <tissue evidence="1">Blood</tissue>
    </source>
</reference>
<evidence type="ECO:0000313" key="2">
    <source>
        <dbReference type="Proteomes" id="UP000824219"/>
    </source>
</evidence>
<protein>
    <submittedName>
        <fullName evidence="1">Uncharacterized protein</fullName>
    </submittedName>
</protein>
<dbReference type="AlphaFoldDB" id="A0A9D3S8N3"/>
<name>A0A9D3S8N3_9TELE</name>
<comment type="caution">
    <text evidence="1">The sequence shown here is derived from an EMBL/GenBank/DDBJ whole genome shotgun (WGS) entry which is preliminary data.</text>
</comment>
<accession>A0A9D3S8N3</accession>
<dbReference type="Proteomes" id="UP000824219">
    <property type="component" value="Linkage Group LG27"/>
</dbReference>
<organism evidence="1 2">
    <name type="scientific">Hemibagrus wyckioides</name>
    <dbReference type="NCBI Taxonomy" id="337641"/>
    <lineage>
        <taxon>Eukaryota</taxon>
        <taxon>Metazoa</taxon>
        <taxon>Chordata</taxon>
        <taxon>Craniata</taxon>
        <taxon>Vertebrata</taxon>
        <taxon>Euteleostomi</taxon>
        <taxon>Actinopterygii</taxon>
        <taxon>Neopterygii</taxon>
        <taxon>Teleostei</taxon>
        <taxon>Ostariophysi</taxon>
        <taxon>Siluriformes</taxon>
        <taxon>Bagridae</taxon>
        <taxon>Hemibagrus</taxon>
    </lineage>
</organism>
<proteinExistence type="predicted"/>